<dbReference type="RefSeq" id="WP_099248308.1">
    <property type="nucleotide sequence ID" value="NZ_FXXP01000003.1"/>
</dbReference>
<evidence type="ECO:0000313" key="8">
    <source>
        <dbReference type="Proteomes" id="UP000225972"/>
    </source>
</evidence>
<gene>
    <name evidence="7" type="ORF">TRP8649_03898</name>
</gene>
<evidence type="ECO:0000256" key="2">
    <source>
        <dbReference type="ARBA" id="ARBA00022692"/>
    </source>
</evidence>
<feature type="domain" description="HTTM-like" evidence="6">
    <location>
        <begin position="9"/>
        <end position="222"/>
    </location>
</feature>
<dbReference type="InterPro" id="IPR053934">
    <property type="entry name" value="HTTM_dom"/>
</dbReference>
<evidence type="ECO:0000259" key="6">
    <source>
        <dbReference type="SMART" id="SM00752"/>
    </source>
</evidence>
<protein>
    <recommendedName>
        <fullName evidence="6">HTTM-like domain-containing protein</fullName>
    </recommendedName>
</protein>
<dbReference type="OrthoDB" id="5422338at2"/>
<dbReference type="Proteomes" id="UP000225972">
    <property type="component" value="Unassembled WGS sequence"/>
</dbReference>
<dbReference type="GO" id="GO:0012505">
    <property type="term" value="C:endomembrane system"/>
    <property type="evidence" value="ECO:0007669"/>
    <property type="project" value="UniProtKB-SubCell"/>
</dbReference>
<proteinExistence type="predicted"/>
<evidence type="ECO:0000313" key="7">
    <source>
        <dbReference type="EMBL" id="SMX29759.1"/>
    </source>
</evidence>
<dbReference type="InterPro" id="IPR011020">
    <property type="entry name" value="HTTM-like"/>
</dbReference>
<sequence length="226" mass="25387">MSLPEVVQVMSVMLGLAVAQQSAEHLAGARDRLLFLPRLILALVLVSGWQQAWVTWALFAYGVVLLHRFDGPYNGGSDKMTLLITACLSAYHLAPDTRWQEMAMAYLAVQLVLSYFVSGYIKIIKAEWRSGEALCDVFRFSAYPVSERLRGWAERPGVLWLMSWAVMGFEVLFPLSLLHPAALIGALVVAGTFHLANACLFGLNRFFWIWLCAYPSLIWFQDRVLG</sequence>
<feature type="transmembrane region" description="Helical" evidence="5">
    <location>
        <begin position="39"/>
        <end position="64"/>
    </location>
</feature>
<feature type="transmembrane region" description="Helical" evidence="5">
    <location>
        <begin position="103"/>
        <end position="121"/>
    </location>
</feature>
<feature type="transmembrane region" description="Helical" evidence="5">
    <location>
        <begin position="183"/>
        <end position="203"/>
    </location>
</feature>
<comment type="subcellular location">
    <subcellularLocation>
        <location evidence="1">Endomembrane system</location>
        <topology evidence="1">Multi-pass membrane protein</topology>
    </subcellularLocation>
</comment>
<dbReference type="EMBL" id="FXXP01000003">
    <property type="protein sequence ID" value="SMX29759.1"/>
    <property type="molecule type" value="Genomic_DNA"/>
</dbReference>
<evidence type="ECO:0000256" key="4">
    <source>
        <dbReference type="ARBA" id="ARBA00023136"/>
    </source>
</evidence>
<evidence type="ECO:0000256" key="5">
    <source>
        <dbReference type="SAM" id="Phobius"/>
    </source>
</evidence>
<reference evidence="8" key="1">
    <citation type="submission" date="2017-05" db="EMBL/GenBank/DDBJ databases">
        <authorList>
            <person name="Rodrigo-Torres L."/>
            <person name="Arahal R. D."/>
            <person name="Lucena T."/>
        </authorList>
    </citation>
    <scope>NUCLEOTIDE SEQUENCE [LARGE SCALE GENOMIC DNA]</scope>
    <source>
        <strain evidence="8">CECT 8649</strain>
    </source>
</reference>
<feature type="transmembrane region" description="Helical" evidence="5">
    <location>
        <begin position="158"/>
        <end position="177"/>
    </location>
</feature>
<keyword evidence="2 5" id="KW-0812">Transmembrane</keyword>
<keyword evidence="8" id="KW-1185">Reference proteome</keyword>
<dbReference type="AlphaFoldDB" id="A0A238JGH2"/>
<evidence type="ECO:0000256" key="1">
    <source>
        <dbReference type="ARBA" id="ARBA00004127"/>
    </source>
</evidence>
<evidence type="ECO:0000256" key="3">
    <source>
        <dbReference type="ARBA" id="ARBA00022989"/>
    </source>
</evidence>
<dbReference type="Pfam" id="PF05090">
    <property type="entry name" value="HTTM"/>
    <property type="match status" value="1"/>
</dbReference>
<name>A0A238JGH2_9RHOB</name>
<keyword evidence="4 5" id="KW-0472">Membrane</keyword>
<organism evidence="7 8">
    <name type="scientific">Pelagimonas phthalicica</name>
    <dbReference type="NCBI Taxonomy" id="1037362"/>
    <lineage>
        <taxon>Bacteria</taxon>
        <taxon>Pseudomonadati</taxon>
        <taxon>Pseudomonadota</taxon>
        <taxon>Alphaproteobacteria</taxon>
        <taxon>Rhodobacterales</taxon>
        <taxon>Roseobacteraceae</taxon>
        <taxon>Pelagimonas</taxon>
    </lineage>
</organism>
<keyword evidence="3 5" id="KW-1133">Transmembrane helix</keyword>
<accession>A0A238JGH2</accession>
<dbReference type="SMART" id="SM00752">
    <property type="entry name" value="HTTM"/>
    <property type="match status" value="1"/>
</dbReference>